<evidence type="ECO:0000256" key="9">
    <source>
        <dbReference type="RuleBase" id="RU000560"/>
    </source>
</evidence>
<dbReference type="PROSITE" id="PS00937">
    <property type="entry name" value="RIBOSOMAL_L20"/>
    <property type="match status" value="1"/>
</dbReference>
<dbReference type="HAMAP" id="MF_00382">
    <property type="entry name" value="Ribosomal_bL20"/>
    <property type="match status" value="1"/>
</dbReference>
<dbReference type="Gene3D" id="1.10.1900.20">
    <property type="entry name" value="Ribosomal protein L20"/>
    <property type="match status" value="1"/>
</dbReference>
<reference evidence="11" key="1">
    <citation type="journal article" date="2019" name="Int. J. Syst. Evol. Microbiol.">
        <title>The Global Catalogue of Microorganisms (GCM) 10K type strain sequencing project: providing services to taxonomists for standard genome sequencing and annotation.</title>
        <authorList>
            <consortium name="The Broad Institute Genomics Platform"/>
            <consortium name="The Broad Institute Genome Sequencing Center for Infectious Disease"/>
            <person name="Wu L."/>
            <person name="Ma J."/>
        </authorList>
    </citation>
    <scope>NUCLEOTIDE SEQUENCE [LARGE SCALE GENOMIC DNA]</scope>
    <source>
        <strain evidence="11">CCUG 60214</strain>
    </source>
</reference>
<dbReference type="InterPro" id="IPR049946">
    <property type="entry name" value="RIBOSOMAL_L20_CS"/>
</dbReference>
<dbReference type="RefSeq" id="WP_380723891.1">
    <property type="nucleotide sequence ID" value="NZ_JBHTLK010000065.1"/>
</dbReference>
<accession>A0ABW3QUF4</accession>
<protein>
    <recommendedName>
        <fullName evidence="7 8">Large ribosomal subunit protein bL20</fullName>
    </recommendedName>
</protein>
<comment type="caution">
    <text evidence="10">The sequence shown here is derived from an EMBL/GenBank/DDBJ whole genome shotgun (WGS) entry which is preliminary data.</text>
</comment>
<evidence type="ECO:0000256" key="2">
    <source>
        <dbReference type="ARBA" id="ARBA00022730"/>
    </source>
</evidence>
<keyword evidence="5 8" id="KW-0687">Ribonucleoprotein</keyword>
<dbReference type="InterPro" id="IPR035566">
    <property type="entry name" value="Ribosomal_protein_bL20_C"/>
</dbReference>
<gene>
    <name evidence="8 10" type="primary">rplT</name>
    <name evidence="10" type="ORF">ACFQ3T_15150</name>
</gene>
<name>A0ABW3QUF4_9PSEU</name>
<comment type="function">
    <text evidence="6 8 9">Binds directly to 23S ribosomal RNA and is necessary for the in vitro assembly process of the 50S ribosomal subunit. It is not involved in the protein synthesizing functions of that subunit.</text>
</comment>
<dbReference type="InterPro" id="IPR005813">
    <property type="entry name" value="Ribosomal_bL20"/>
</dbReference>
<keyword evidence="3 8" id="KW-0694">RNA-binding</keyword>
<keyword evidence="11" id="KW-1185">Reference proteome</keyword>
<dbReference type="Gene3D" id="6.10.160.10">
    <property type="match status" value="1"/>
</dbReference>
<evidence type="ECO:0000256" key="4">
    <source>
        <dbReference type="ARBA" id="ARBA00022980"/>
    </source>
</evidence>
<dbReference type="CDD" id="cd07026">
    <property type="entry name" value="Ribosomal_L20"/>
    <property type="match status" value="1"/>
</dbReference>
<evidence type="ECO:0000256" key="5">
    <source>
        <dbReference type="ARBA" id="ARBA00023274"/>
    </source>
</evidence>
<evidence type="ECO:0000256" key="7">
    <source>
        <dbReference type="ARBA" id="ARBA00035172"/>
    </source>
</evidence>
<evidence type="ECO:0000256" key="8">
    <source>
        <dbReference type="HAMAP-Rule" id="MF_00382"/>
    </source>
</evidence>
<dbReference type="EMBL" id="JBHTLK010000065">
    <property type="protein sequence ID" value="MFD1148467.1"/>
    <property type="molecule type" value="Genomic_DNA"/>
</dbReference>
<dbReference type="SUPFAM" id="SSF74731">
    <property type="entry name" value="Ribosomal protein L20"/>
    <property type="match status" value="1"/>
</dbReference>
<evidence type="ECO:0000313" key="11">
    <source>
        <dbReference type="Proteomes" id="UP001597168"/>
    </source>
</evidence>
<evidence type="ECO:0000256" key="6">
    <source>
        <dbReference type="ARBA" id="ARBA00024775"/>
    </source>
</evidence>
<evidence type="ECO:0000256" key="3">
    <source>
        <dbReference type="ARBA" id="ARBA00022884"/>
    </source>
</evidence>
<dbReference type="Pfam" id="PF00453">
    <property type="entry name" value="Ribosomal_L20"/>
    <property type="match status" value="1"/>
</dbReference>
<dbReference type="PANTHER" id="PTHR10986">
    <property type="entry name" value="39S RIBOSOMAL PROTEIN L20"/>
    <property type="match status" value="1"/>
</dbReference>
<proteinExistence type="inferred from homology"/>
<evidence type="ECO:0000256" key="1">
    <source>
        <dbReference type="ARBA" id="ARBA00007698"/>
    </source>
</evidence>
<dbReference type="NCBIfam" id="TIGR01032">
    <property type="entry name" value="rplT_bact"/>
    <property type="match status" value="1"/>
</dbReference>
<keyword evidence="4 8" id="KW-0689">Ribosomal protein</keyword>
<dbReference type="Proteomes" id="UP001597168">
    <property type="component" value="Unassembled WGS sequence"/>
</dbReference>
<keyword evidence="2 8" id="KW-0699">rRNA-binding</keyword>
<organism evidence="10 11">
    <name type="scientific">Saccharothrix hoggarensis</name>
    <dbReference type="NCBI Taxonomy" id="913853"/>
    <lineage>
        <taxon>Bacteria</taxon>
        <taxon>Bacillati</taxon>
        <taxon>Actinomycetota</taxon>
        <taxon>Actinomycetes</taxon>
        <taxon>Pseudonocardiales</taxon>
        <taxon>Pseudonocardiaceae</taxon>
        <taxon>Saccharothrix</taxon>
    </lineage>
</organism>
<dbReference type="PRINTS" id="PR00062">
    <property type="entry name" value="RIBOSOMALL20"/>
</dbReference>
<comment type="similarity">
    <text evidence="1 8 9">Belongs to the bacterial ribosomal protein bL20 family.</text>
</comment>
<dbReference type="GO" id="GO:0005840">
    <property type="term" value="C:ribosome"/>
    <property type="evidence" value="ECO:0007669"/>
    <property type="project" value="UniProtKB-KW"/>
</dbReference>
<sequence>MARVKRAVNAQKKRRTTLELASGYRGQRSRLYRKAKEQVLHSLNYAYRDRRARKGDFRKLWIQRINAGVRANGMTYNRFIQGLRLAEIEVDRKILAELAVSDPGAFAALVEAARAALPSDVNAPVEDKA</sequence>
<evidence type="ECO:0000313" key="10">
    <source>
        <dbReference type="EMBL" id="MFD1148467.1"/>
    </source>
</evidence>